<evidence type="ECO:0000256" key="4">
    <source>
        <dbReference type="RuleBase" id="RU361235"/>
    </source>
</evidence>
<dbReference type="InterPro" id="IPR019826">
    <property type="entry name" value="Carboxylesterase_B_AS"/>
</dbReference>
<dbReference type="STRING" id="50429.A0A2B4S0S3"/>
<protein>
    <recommendedName>
        <fullName evidence="4">Carboxylic ester hydrolase</fullName>
        <ecNumber evidence="4">3.1.1.-</ecNumber>
    </recommendedName>
</protein>
<evidence type="ECO:0000259" key="7">
    <source>
        <dbReference type="Pfam" id="PF00135"/>
    </source>
</evidence>
<dbReference type="Proteomes" id="UP000225706">
    <property type="component" value="Unassembled WGS sequence"/>
</dbReference>
<name>A0A2B4S0S3_STYPI</name>
<dbReference type="EMBL" id="LSMT01000248">
    <property type="protein sequence ID" value="PFX22167.1"/>
    <property type="molecule type" value="Genomic_DNA"/>
</dbReference>
<accession>A0A2B4S0S3</accession>
<feature type="domain" description="Carboxylesterase type B" evidence="7">
    <location>
        <begin position="1"/>
        <end position="415"/>
    </location>
</feature>
<proteinExistence type="inferred from homology"/>
<dbReference type="PRINTS" id="PR00878">
    <property type="entry name" value="CHOLNESTRASE"/>
</dbReference>
<organism evidence="8 9">
    <name type="scientific">Stylophora pistillata</name>
    <name type="common">Smooth cauliflower coral</name>
    <dbReference type="NCBI Taxonomy" id="50429"/>
    <lineage>
        <taxon>Eukaryota</taxon>
        <taxon>Metazoa</taxon>
        <taxon>Cnidaria</taxon>
        <taxon>Anthozoa</taxon>
        <taxon>Hexacorallia</taxon>
        <taxon>Scleractinia</taxon>
        <taxon>Astrocoeniina</taxon>
        <taxon>Pocilloporidae</taxon>
        <taxon>Stylophora</taxon>
    </lineage>
</organism>
<dbReference type="SUPFAM" id="SSF53474">
    <property type="entry name" value="alpha/beta-Hydrolases"/>
    <property type="match status" value="1"/>
</dbReference>
<feature type="region of interest" description="Disordered" evidence="5">
    <location>
        <begin position="426"/>
        <end position="461"/>
    </location>
</feature>
<keyword evidence="6" id="KW-1133">Transmembrane helix</keyword>
<feature type="transmembrane region" description="Helical" evidence="6">
    <location>
        <begin position="468"/>
        <end position="489"/>
    </location>
</feature>
<evidence type="ECO:0000313" key="9">
    <source>
        <dbReference type="Proteomes" id="UP000225706"/>
    </source>
</evidence>
<dbReference type="InterPro" id="IPR000997">
    <property type="entry name" value="Cholinesterase"/>
</dbReference>
<dbReference type="OrthoDB" id="19653at2759"/>
<dbReference type="InterPro" id="IPR002018">
    <property type="entry name" value="CarbesteraseB"/>
</dbReference>
<keyword evidence="6" id="KW-0472">Membrane</keyword>
<evidence type="ECO:0000256" key="1">
    <source>
        <dbReference type="ARBA" id="ARBA00005964"/>
    </source>
</evidence>
<dbReference type="InterPro" id="IPR051093">
    <property type="entry name" value="Neuroligin/BSAL"/>
</dbReference>
<dbReference type="PROSITE" id="PS00122">
    <property type="entry name" value="CARBOXYLESTERASE_B_1"/>
    <property type="match status" value="1"/>
</dbReference>
<evidence type="ECO:0000313" key="8">
    <source>
        <dbReference type="EMBL" id="PFX22167.1"/>
    </source>
</evidence>
<dbReference type="ESTHER" id="stypi-a0a2b4s0s3">
    <property type="family name" value="Carb_B_Root"/>
</dbReference>
<dbReference type="Gene3D" id="3.40.50.1820">
    <property type="entry name" value="alpha/beta hydrolase"/>
    <property type="match status" value="1"/>
</dbReference>
<dbReference type="AlphaFoldDB" id="A0A2B4S0S3"/>
<comment type="similarity">
    <text evidence="1 4">Belongs to the type-B carboxylesterase/lipase family.</text>
</comment>
<keyword evidence="6" id="KW-0812">Transmembrane</keyword>
<evidence type="ECO:0000256" key="5">
    <source>
        <dbReference type="SAM" id="MobiDB-lite"/>
    </source>
</evidence>
<sequence length="510" mass="56431">MVWIYGGRFSVGSAAYHSYNGQYLATEGKVIVVTFNYRLGVLGFLSTGSKEIPGNFGLLDQVKALQWVQQNIERFGGNSKDVTIFGHSAGAASVALHMLSPLSYGLYHKVIIQSGSAAATFAASDNKTAIDLASALATRVGCNMSELKKCLKSKNVSEILKAQRNITGDLLSDKPLLLPVVDNHFLHDFPYNLLVGGKFNQTVPAMIGVTRNEGGFFVLPEKGVTPGIPGIDKGINQTTFDSCVRRGRHWVYNQTLKVVESVIFQYTDWINQTNPLARFRQKYLDLITDSLFKAPAVRSAQVFVKNKLNETFFYCFDHVKSRFPTWAGVFHGSDLIYVFGHPFVRYNKNVSESNQTEEIIFSKKVITFWSTFAKTGKPAPDSEWPAYTLGKEQYISLSPEPSVQAKMLPEKMAFWNSLLPTLTEQQPTSAPLVATKPTTSVTSRPSTTPVTPRPPEQRDEVDDKKAEYALIGVVAALGLLVLVLLVVVWRYRRKLGDGISDPGGLTTRLI</sequence>
<feature type="active site" description="Charge relay system" evidence="3">
    <location>
        <position position="213"/>
    </location>
</feature>
<gene>
    <name evidence="8" type="primary">BCHE</name>
    <name evidence="8" type="ORF">AWC38_SpisGene13296</name>
</gene>
<dbReference type="PANTHER" id="PTHR43903">
    <property type="entry name" value="NEUROLIGIN"/>
    <property type="match status" value="1"/>
</dbReference>
<dbReference type="GO" id="GO:0004104">
    <property type="term" value="F:cholinesterase activity"/>
    <property type="evidence" value="ECO:0007669"/>
    <property type="project" value="InterPro"/>
</dbReference>
<feature type="compositionally biased region" description="Low complexity" evidence="5">
    <location>
        <begin position="437"/>
        <end position="450"/>
    </location>
</feature>
<keyword evidence="2 4" id="KW-0378">Hydrolase</keyword>
<reference evidence="9" key="1">
    <citation type="journal article" date="2017" name="bioRxiv">
        <title>Comparative analysis of the genomes of Stylophora pistillata and Acropora digitifera provides evidence for extensive differences between species of corals.</title>
        <authorList>
            <person name="Voolstra C.R."/>
            <person name="Li Y."/>
            <person name="Liew Y.J."/>
            <person name="Baumgarten S."/>
            <person name="Zoccola D."/>
            <person name="Flot J.-F."/>
            <person name="Tambutte S."/>
            <person name="Allemand D."/>
            <person name="Aranda M."/>
        </authorList>
    </citation>
    <scope>NUCLEOTIDE SEQUENCE [LARGE SCALE GENOMIC DNA]</scope>
</reference>
<evidence type="ECO:0000256" key="6">
    <source>
        <dbReference type="SAM" id="Phobius"/>
    </source>
</evidence>
<dbReference type="EC" id="3.1.1.-" evidence="4"/>
<feature type="active site" description="Charge relay system" evidence="3">
    <location>
        <position position="331"/>
    </location>
</feature>
<feature type="active site" description="Acyl-ester intermediate" evidence="3">
    <location>
        <position position="88"/>
    </location>
</feature>
<dbReference type="Pfam" id="PF00135">
    <property type="entry name" value="COesterase"/>
    <property type="match status" value="1"/>
</dbReference>
<comment type="caution">
    <text evidence="8">The sequence shown here is derived from an EMBL/GenBank/DDBJ whole genome shotgun (WGS) entry which is preliminary data.</text>
</comment>
<dbReference type="InterPro" id="IPR029058">
    <property type="entry name" value="AB_hydrolase_fold"/>
</dbReference>
<evidence type="ECO:0000256" key="3">
    <source>
        <dbReference type="PIRSR" id="PIRSR600997-1"/>
    </source>
</evidence>
<keyword evidence="9" id="KW-1185">Reference proteome</keyword>
<evidence type="ECO:0000256" key="2">
    <source>
        <dbReference type="ARBA" id="ARBA00022801"/>
    </source>
</evidence>